<dbReference type="PROSITE" id="PS51387">
    <property type="entry name" value="FAD_PCMH"/>
    <property type="match status" value="1"/>
</dbReference>
<dbReference type="GO" id="GO:0005506">
    <property type="term" value="F:iron ion binding"/>
    <property type="evidence" value="ECO:0007669"/>
    <property type="project" value="InterPro"/>
</dbReference>
<dbReference type="InterPro" id="IPR012675">
    <property type="entry name" value="Beta-grasp_dom_sf"/>
</dbReference>
<name>A0A6A7XYH3_9HYPH</name>
<dbReference type="InterPro" id="IPR006058">
    <property type="entry name" value="2Fe2S_fd_BS"/>
</dbReference>
<dbReference type="InterPro" id="IPR016166">
    <property type="entry name" value="FAD-bd_PCMH"/>
</dbReference>
<gene>
    <name evidence="8" type="primary">xdhA</name>
    <name evidence="8" type="ORF">F0357_01335</name>
</gene>
<keyword evidence="3" id="KW-0274">FAD</keyword>
<sequence>MARDVIRFLRNGSIVELPLADPTLTLLDHLRLGERAVGTKEGCNEGDCGACTVAIGRLKDGRVAYEPVCACIQLAGMADGAHVVAIEDLAEGEALHPVQQAMVEHHGSQCGFCTPGIVMSLFTLYQDGRPVDRPVVENWLAGNLCRCTGYRPIIDAALESCGGAPADRFARDASATAATLASLDDGADIFIGDETRFFAAPAHLDSLFALLARHPDATLVAGATDVGLWITKQMRDLPKIVALGRIATLKTIEDTGPAIAIGAGATYHAVEPFIAAIDPDLAILWRRIGSRQVRAAGTVGGNVANGSPIGDTPPVLIALGATLELESAAGIRAMPLEDFFLAYGKQDRRPGEIVRRLVVPKRGDDVFRAYKLSKRFDQDISAVMAAFRFTVAEGRVTAARIAFGGMAATPKRALAAEAAVIGCPVGDLAAAQAVASSLTADFSPLDDMRASAAYRLDAARGLLAKALVEAAAGTTKDTRVRGLREDALEAVA</sequence>
<dbReference type="InterPro" id="IPR002888">
    <property type="entry name" value="2Fe-2S-bd"/>
</dbReference>
<dbReference type="PROSITE" id="PS00197">
    <property type="entry name" value="2FE2S_FER_1"/>
    <property type="match status" value="1"/>
</dbReference>
<dbReference type="PIRSF" id="PIRSF036557">
    <property type="entry name" value="XdhA_RC"/>
    <property type="match status" value="1"/>
</dbReference>
<keyword evidence="4 8" id="KW-0560">Oxidoreductase</keyword>
<dbReference type="Gene3D" id="3.30.43.10">
    <property type="entry name" value="Uridine Diphospho-n-acetylenolpyruvylglucosamine Reductase, domain 2"/>
    <property type="match status" value="1"/>
</dbReference>
<evidence type="ECO:0000313" key="8">
    <source>
        <dbReference type="EMBL" id="MQT11336.1"/>
    </source>
</evidence>
<dbReference type="InterPro" id="IPR012175">
    <property type="entry name" value="Xanth_DH_ssu_bac"/>
</dbReference>
<dbReference type="Gene3D" id="1.10.150.120">
    <property type="entry name" value="[2Fe-2S]-binding domain"/>
    <property type="match status" value="1"/>
</dbReference>
<keyword evidence="1" id="KW-0285">Flavoprotein</keyword>
<evidence type="ECO:0000256" key="1">
    <source>
        <dbReference type="ARBA" id="ARBA00022630"/>
    </source>
</evidence>
<dbReference type="GO" id="GO:0051537">
    <property type="term" value="F:2 iron, 2 sulfur cluster binding"/>
    <property type="evidence" value="ECO:0007669"/>
    <property type="project" value="InterPro"/>
</dbReference>
<dbReference type="InterPro" id="IPR016167">
    <property type="entry name" value="FAD-bd_PCMH_sub1"/>
</dbReference>
<dbReference type="EC" id="1.17.1.4" evidence="8"/>
<dbReference type="Pfam" id="PF00941">
    <property type="entry name" value="FAD_binding_5"/>
    <property type="match status" value="1"/>
</dbReference>
<dbReference type="Pfam" id="PF01799">
    <property type="entry name" value="Fer2_2"/>
    <property type="match status" value="1"/>
</dbReference>
<dbReference type="SUPFAM" id="SSF54292">
    <property type="entry name" value="2Fe-2S ferredoxin-like"/>
    <property type="match status" value="1"/>
</dbReference>
<evidence type="ECO:0000256" key="3">
    <source>
        <dbReference type="ARBA" id="ARBA00022827"/>
    </source>
</evidence>
<dbReference type="PROSITE" id="PS51085">
    <property type="entry name" value="2FE2S_FER_2"/>
    <property type="match status" value="1"/>
</dbReference>
<dbReference type="RefSeq" id="WP_153477890.1">
    <property type="nucleotide sequence ID" value="NZ_VWNA01000001.1"/>
</dbReference>
<dbReference type="InterPro" id="IPR016208">
    <property type="entry name" value="Ald_Oxase/xanthine_DH-like"/>
</dbReference>
<dbReference type="PANTHER" id="PTHR45444:SF3">
    <property type="entry name" value="XANTHINE DEHYDROGENASE"/>
    <property type="match status" value="1"/>
</dbReference>
<reference evidence="8 9" key="1">
    <citation type="submission" date="2019-09" db="EMBL/GenBank/DDBJ databases">
        <title>Segnochrobactrum spirostomi gen. nov., sp. nov., isolated from the ciliate Spirostomum cf. yagiui and description of a novel family, Segnochrobactraceae fam. nov. within the order Rhizobiales of the class Alphaproteobacteria.</title>
        <authorList>
            <person name="Akter S."/>
            <person name="Shazib S.U.A."/>
            <person name="Shin M.K."/>
        </authorList>
    </citation>
    <scope>NUCLEOTIDE SEQUENCE [LARGE SCALE GENOMIC DNA]</scope>
    <source>
        <strain evidence="8 9">Sp-1</strain>
    </source>
</reference>
<dbReference type="InterPro" id="IPR002346">
    <property type="entry name" value="Mopterin_DH_FAD-bd"/>
</dbReference>
<dbReference type="Gene3D" id="3.30.465.10">
    <property type="match status" value="1"/>
</dbReference>
<dbReference type="EMBL" id="VWNA01000001">
    <property type="protein sequence ID" value="MQT11336.1"/>
    <property type="molecule type" value="Genomic_DNA"/>
</dbReference>
<dbReference type="AlphaFoldDB" id="A0A6A7XYH3"/>
<accession>A0A6A7XYH3</accession>
<dbReference type="InterPro" id="IPR005107">
    <property type="entry name" value="CO_DH_flav_C"/>
</dbReference>
<protein>
    <submittedName>
        <fullName evidence="8">Xanthine dehydrogenase small subunit</fullName>
        <ecNumber evidence="8">1.17.1.4</ecNumber>
    </submittedName>
</protein>
<dbReference type="SUPFAM" id="SSF55447">
    <property type="entry name" value="CO dehydrogenase flavoprotein C-terminal domain-like"/>
    <property type="match status" value="1"/>
</dbReference>
<dbReference type="Gene3D" id="3.30.390.50">
    <property type="entry name" value="CO dehydrogenase flavoprotein, C-terminal domain"/>
    <property type="match status" value="1"/>
</dbReference>
<evidence type="ECO:0000256" key="4">
    <source>
        <dbReference type="ARBA" id="ARBA00023002"/>
    </source>
</evidence>
<keyword evidence="9" id="KW-1185">Reference proteome</keyword>
<dbReference type="InterPro" id="IPR001041">
    <property type="entry name" value="2Fe-2S_ferredoxin-type"/>
</dbReference>
<organism evidence="8 9">
    <name type="scientific">Segnochrobactrum spirostomi</name>
    <dbReference type="NCBI Taxonomy" id="2608987"/>
    <lineage>
        <taxon>Bacteria</taxon>
        <taxon>Pseudomonadati</taxon>
        <taxon>Pseudomonadota</taxon>
        <taxon>Alphaproteobacteria</taxon>
        <taxon>Hyphomicrobiales</taxon>
        <taxon>Segnochrobactraceae</taxon>
        <taxon>Segnochrobactrum</taxon>
    </lineage>
</organism>
<dbReference type="Pfam" id="PF00111">
    <property type="entry name" value="Fer2"/>
    <property type="match status" value="1"/>
</dbReference>
<dbReference type="Pfam" id="PF03450">
    <property type="entry name" value="CO_deh_flav_C"/>
    <property type="match status" value="1"/>
</dbReference>
<dbReference type="SUPFAM" id="SSF47741">
    <property type="entry name" value="CO dehydrogenase ISP C-domain like"/>
    <property type="match status" value="1"/>
</dbReference>
<feature type="domain" description="2Fe-2S ferredoxin-type" evidence="6">
    <location>
        <begin position="4"/>
        <end position="89"/>
    </location>
</feature>
<dbReference type="InterPro" id="IPR036010">
    <property type="entry name" value="2Fe-2S_ferredoxin-like_sf"/>
</dbReference>
<dbReference type="SUPFAM" id="SSF56176">
    <property type="entry name" value="FAD-binding/transporter-associated domain-like"/>
    <property type="match status" value="1"/>
</dbReference>
<comment type="caution">
    <text evidence="8">The sequence shown here is derived from an EMBL/GenBank/DDBJ whole genome shotgun (WGS) entry which is preliminary data.</text>
</comment>
<dbReference type="Proteomes" id="UP000332515">
    <property type="component" value="Unassembled WGS sequence"/>
</dbReference>
<dbReference type="NCBIfam" id="TIGR02963">
    <property type="entry name" value="xanthine_xdhA"/>
    <property type="match status" value="1"/>
</dbReference>
<dbReference type="GO" id="GO:0004854">
    <property type="term" value="F:xanthine dehydrogenase activity"/>
    <property type="evidence" value="ECO:0007669"/>
    <property type="project" value="UniProtKB-EC"/>
</dbReference>
<keyword evidence="5" id="KW-0408">Iron</keyword>
<dbReference type="CDD" id="cd00207">
    <property type="entry name" value="fer2"/>
    <property type="match status" value="1"/>
</dbReference>
<dbReference type="InterPro" id="IPR036318">
    <property type="entry name" value="FAD-bd_PCMH-like_sf"/>
</dbReference>
<dbReference type="SMART" id="SM01092">
    <property type="entry name" value="CO_deh_flav_C"/>
    <property type="match status" value="1"/>
</dbReference>
<evidence type="ECO:0000259" key="7">
    <source>
        <dbReference type="PROSITE" id="PS51387"/>
    </source>
</evidence>
<feature type="domain" description="FAD-binding PCMH-type" evidence="7">
    <location>
        <begin position="190"/>
        <end position="364"/>
    </location>
</feature>
<dbReference type="InterPro" id="IPR016169">
    <property type="entry name" value="FAD-bd_PCMH_sub2"/>
</dbReference>
<dbReference type="InterPro" id="IPR036884">
    <property type="entry name" value="2Fe-2S-bd_dom_sf"/>
</dbReference>
<dbReference type="InterPro" id="IPR014307">
    <property type="entry name" value="Xanthine_DH_ssu"/>
</dbReference>
<dbReference type="InterPro" id="IPR036683">
    <property type="entry name" value="CO_DH_flav_C_dom_sf"/>
</dbReference>
<evidence type="ECO:0000256" key="5">
    <source>
        <dbReference type="ARBA" id="ARBA00023004"/>
    </source>
</evidence>
<evidence type="ECO:0000259" key="6">
    <source>
        <dbReference type="PROSITE" id="PS51085"/>
    </source>
</evidence>
<keyword evidence="2" id="KW-0479">Metal-binding</keyword>
<evidence type="ECO:0000256" key="2">
    <source>
        <dbReference type="ARBA" id="ARBA00022723"/>
    </source>
</evidence>
<evidence type="ECO:0000313" key="9">
    <source>
        <dbReference type="Proteomes" id="UP000332515"/>
    </source>
</evidence>
<dbReference type="Gene3D" id="3.10.20.30">
    <property type="match status" value="1"/>
</dbReference>
<dbReference type="PANTHER" id="PTHR45444">
    <property type="entry name" value="XANTHINE DEHYDROGENASE"/>
    <property type="match status" value="1"/>
</dbReference>
<proteinExistence type="predicted"/>
<dbReference type="GO" id="GO:0071949">
    <property type="term" value="F:FAD binding"/>
    <property type="evidence" value="ECO:0007669"/>
    <property type="project" value="InterPro"/>
</dbReference>